<comment type="caution">
    <text evidence="1">The sequence shown here is derived from an EMBL/GenBank/DDBJ whole genome shotgun (WGS) entry which is preliminary data.</text>
</comment>
<keyword evidence="2" id="KW-1185">Reference proteome</keyword>
<evidence type="ECO:0000313" key="2">
    <source>
        <dbReference type="Proteomes" id="UP001439008"/>
    </source>
</evidence>
<protein>
    <submittedName>
        <fullName evidence="1">Uncharacterized protein</fullName>
    </submittedName>
</protein>
<reference evidence="1 2" key="1">
    <citation type="journal article" date="2024" name="BMC Biol.">
        <title>Comparative genomics of Ascetosporea gives new insight into the evolutionary basis for animal parasitism in Rhizaria.</title>
        <authorList>
            <person name="Hiltunen Thoren M."/>
            <person name="Onut-Brannstrom I."/>
            <person name="Alfjorden A."/>
            <person name="Peckova H."/>
            <person name="Swords F."/>
            <person name="Hooper C."/>
            <person name="Holzer A.S."/>
            <person name="Bass D."/>
            <person name="Burki F."/>
        </authorList>
    </citation>
    <scope>NUCLEOTIDE SEQUENCE [LARGE SCALE GENOMIC DNA]</scope>
    <source>
        <strain evidence="1">20-A016</strain>
    </source>
</reference>
<organism evidence="1 2">
    <name type="scientific">Bonamia ostreae</name>
    <dbReference type="NCBI Taxonomy" id="126728"/>
    <lineage>
        <taxon>Eukaryota</taxon>
        <taxon>Sar</taxon>
        <taxon>Rhizaria</taxon>
        <taxon>Endomyxa</taxon>
        <taxon>Ascetosporea</taxon>
        <taxon>Haplosporida</taxon>
        <taxon>Bonamia</taxon>
    </lineage>
</organism>
<dbReference type="EMBL" id="JBDODL010000553">
    <property type="protein sequence ID" value="MES1920218.1"/>
    <property type="molecule type" value="Genomic_DNA"/>
</dbReference>
<gene>
    <name evidence="1" type="ORF">MHBO_001909</name>
</gene>
<dbReference type="Proteomes" id="UP001439008">
    <property type="component" value="Unassembled WGS sequence"/>
</dbReference>
<sequence length="135" mass="15464">MIKSEQCTPPVNGVMVATTVGGVKSQVHEEVGIPVEYPNEEVEQSLLMYRNMRPGDVDNKEGADNLYKEISSRQSVKDFKDAILKAIRMPHNEREFKSHSARNFILNNYSIHSNVHNILKTVRDVVAKFYQKREC</sequence>
<accession>A0ABV2AKN0</accession>
<name>A0ABV2AKN0_9EUKA</name>
<proteinExistence type="predicted"/>
<evidence type="ECO:0000313" key="1">
    <source>
        <dbReference type="EMBL" id="MES1920218.1"/>
    </source>
</evidence>